<organism evidence="1 2">
    <name type="scientific">Rotaria socialis</name>
    <dbReference type="NCBI Taxonomy" id="392032"/>
    <lineage>
        <taxon>Eukaryota</taxon>
        <taxon>Metazoa</taxon>
        <taxon>Spiralia</taxon>
        <taxon>Gnathifera</taxon>
        <taxon>Rotifera</taxon>
        <taxon>Eurotatoria</taxon>
        <taxon>Bdelloidea</taxon>
        <taxon>Philodinida</taxon>
        <taxon>Philodinidae</taxon>
        <taxon>Rotaria</taxon>
    </lineage>
</organism>
<dbReference type="AlphaFoldDB" id="A0A818AUA1"/>
<evidence type="ECO:0000313" key="1">
    <source>
        <dbReference type="EMBL" id="CAF3404504.1"/>
    </source>
</evidence>
<accession>A0A818AUA1</accession>
<comment type="caution">
    <text evidence="1">The sequence shown here is derived from an EMBL/GenBank/DDBJ whole genome shotgun (WGS) entry which is preliminary data.</text>
</comment>
<dbReference type="EMBL" id="CAJNYV010001103">
    <property type="protein sequence ID" value="CAF3404504.1"/>
    <property type="molecule type" value="Genomic_DNA"/>
</dbReference>
<dbReference type="Proteomes" id="UP000663865">
    <property type="component" value="Unassembled WGS sequence"/>
</dbReference>
<evidence type="ECO:0000313" key="2">
    <source>
        <dbReference type="Proteomes" id="UP000663865"/>
    </source>
</evidence>
<reference evidence="1" key="1">
    <citation type="submission" date="2021-02" db="EMBL/GenBank/DDBJ databases">
        <authorList>
            <person name="Nowell W R."/>
        </authorList>
    </citation>
    <scope>NUCLEOTIDE SEQUENCE</scope>
</reference>
<name>A0A818AUA1_9BILA</name>
<gene>
    <name evidence="1" type="ORF">KIK155_LOCUS8434</name>
</gene>
<protein>
    <submittedName>
        <fullName evidence="1">Uncharacterized protein</fullName>
    </submittedName>
</protein>
<proteinExistence type="predicted"/>
<sequence>MPTKIYVEVCRTSMKRAIGLVKNEMTHRQMCFEISDQFKKLCIILAAIGPEQEVRGNEEDLELLFTHLYNATNKAIIIFERCQDNGVLGRIKNIAQTTQIRDQLKAIKINLEVITGLISVVFQMANKNEQNPSLGIAEKSKVDESIFKVLEDINIEEEEYIRPAVAAAAESDDVIH</sequence>